<evidence type="ECO:0008006" key="3">
    <source>
        <dbReference type="Google" id="ProtNLM"/>
    </source>
</evidence>
<dbReference type="AlphaFoldDB" id="A0A0J8JPV2"/>
<proteinExistence type="predicted"/>
<protein>
    <recommendedName>
        <fullName evidence="3">Copper resistance protein CopB</fullName>
    </recommendedName>
</protein>
<evidence type="ECO:0000313" key="1">
    <source>
        <dbReference type="EMBL" id="KMT66711.1"/>
    </source>
</evidence>
<dbReference type="OrthoDB" id="6696169at2"/>
<dbReference type="PATRIC" id="fig|1513271.3.peg.182"/>
<gene>
    <name evidence="1" type="ORF">XM47_00860</name>
</gene>
<dbReference type="RefSeq" id="WP_048688289.1">
    <property type="nucleotide sequence ID" value="NZ_KQ130482.1"/>
</dbReference>
<name>A0A0J8JPV2_9ALTE</name>
<evidence type="ECO:0000313" key="2">
    <source>
        <dbReference type="Proteomes" id="UP000037600"/>
    </source>
</evidence>
<comment type="caution">
    <text evidence="1">The sequence shown here is derived from an EMBL/GenBank/DDBJ whole genome shotgun (WGS) entry which is preliminary data.</text>
</comment>
<organism evidence="1 2">
    <name type="scientific">Catenovulum maritimum</name>
    <dbReference type="NCBI Taxonomy" id="1513271"/>
    <lineage>
        <taxon>Bacteria</taxon>
        <taxon>Pseudomonadati</taxon>
        <taxon>Pseudomonadota</taxon>
        <taxon>Gammaproteobacteria</taxon>
        <taxon>Alteromonadales</taxon>
        <taxon>Alteromonadaceae</taxon>
        <taxon>Catenovulum</taxon>
    </lineage>
</organism>
<dbReference type="EMBL" id="LAZL01000002">
    <property type="protein sequence ID" value="KMT66711.1"/>
    <property type="molecule type" value="Genomic_DNA"/>
</dbReference>
<reference evidence="1 2" key="1">
    <citation type="submission" date="2015-04" db="EMBL/GenBank/DDBJ databases">
        <title>Draft Genome Sequence of the Novel Agar-Digesting Marine Bacterium Q1.</title>
        <authorList>
            <person name="Li Y."/>
            <person name="Li D."/>
            <person name="Chen G."/>
            <person name="Du Z."/>
        </authorList>
    </citation>
    <scope>NUCLEOTIDE SEQUENCE [LARGE SCALE GENOMIC DNA]</scope>
    <source>
        <strain evidence="1 2">Q1</strain>
    </source>
</reference>
<keyword evidence="2" id="KW-1185">Reference proteome</keyword>
<dbReference type="Proteomes" id="UP000037600">
    <property type="component" value="Unassembled WGS sequence"/>
</dbReference>
<sequence>MKFIGILLIVFSSVVSADGIVVDKVYQPYVLPNEIEFEWRLLSRQTEKGNVLGQRIAFGKALNEQLMAEIYLVGEETNVESFALQAYEIELRWMLTEQGEMWADWGMLFELEKRHRSEDWEFTTGLLFEKELGATSLTLNAFTVYEWGKNQKNELEAEFRLKYRYRLMAELQPAIEIYTGESFIGVGPAFMGIIRIDRNRQFKWEAGFITEIKNPVKDHSFRLALEYEF</sequence>
<dbReference type="STRING" id="1513271.XM47_00860"/>
<accession>A0A0J8JPV2</accession>